<dbReference type="KEGG" id="ngr:NAEGRDRAFT_80948"/>
<keyword evidence="1" id="KW-0472">Membrane</keyword>
<dbReference type="OrthoDB" id="10257487at2759"/>
<feature type="transmembrane region" description="Helical" evidence="1">
    <location>
        <begin position="400"/>
        <end position="422"/>
    </location>
</feature>
<keyword evidence="3" id="KW-1185">Reference proteome</keyword>
<dbReference type="OMA" id="GNTYSKW"/>
<sequence>MAHEIFANTIVLSEGNSFLSSSSEGLYNVLMQSVQAYNGGGFPGLPFFNDTMCGDYAVLSASLPDNMDLCAWRAWLFFVLLIFILTIVSGIILTILSWVVFAVINFCKCLFGGDSKRKNYQRIGEEPLSRHFQNRGDSLFDGVSSDGLVTRTCGLSYCCIVLFLLVVCLAGVGFSVAFYVGLDRAADPLITSLEKARNAINETATIMSNTTYQSNLTGFVEYIPRIQTLVQGAIQNGQAYLENAVIDNNDRLHLEYLIYDQLNGATKSLYENSTEINALVQKYQNIVSKSSIDVFNLDDVFNYQALMPNGLVARMLIAHENLVDALSNTSYLVEHLNYTNEVFSGNTYSKWNQMYSEVFVPLAINAPTIPDQMGQFQTVLDYLLTYSDGNTVFIDFQITYMSVFIGFFAIGICVALFAGIGLTRRSNALLNITCCCSCSLLVWFVLFAAVNIAVSLAIAPYCVHKGDLFDPNNLKHSEPVKVQPSSLGLSDINSNTPNIFVNNYTFVINVTRFFMNCGGKNFDQEADAQENVLDAIQLAQQGHYATVEDYNQFFDAFISGMESLNFTEQAMNVANNGQTLFKNMLLIQQDLAAVGNTLQSYVTALEALKSRVNNNTLYEDYEANKQVITQFQNEMTPLLNKLIQEAQTTNDIQYNDAQSYFTGTSYPEFLQGYQLGSTFMINYISNLPVDANVLVPSAETVGLLLNDLKDRTTCSFMSKAIEEVNTDLCGVMGIGTLGNAISQILVSLFLFLLIPIGVILASRLHRDKYVGIN</sequence>
<proteinExistence type="predicted"/>
<accession>D2VR79</accession>
<dbReference type="InParanoid" id="D2VR79"/>
<evidence type="ECO:0000313" key="3">
    <source>
        <dbReference type="Proteomes" id="UP000006671"/>
    </source>
</evidence>
<evidence type="ECO:0000256" key="1">
    <source>
        <dbReference type="SAM" id="Phobius"/>
    </source>
</evidence>
<dbReference type="EMBL" id="GG738891">
    <property type="protein sequence ID" value="EFC40558.1"/>
    <property type="molecule type" value="Genomic_DNA"/>
</dbReference>
<feature type="transmembrane region" description="Helical" evidence="1">
    <location>
        <begin position="155"/>
        <end position="182"/>
    </location>
</feature>
<feature type="transmembrane region" description="Helical" evidence="1">
    <location>
        <begin position="74"/>
        <end position="107"/>
    </location>
</feature>
<dbReference type="GeneID" id="8854960"/>
<dbReference type="VEuPathDB" id="AmoebaDB:NAEGRDRAFT_80948"/>
<evidence type="ECO:0000313" key="2">
    <source>
        <dbReference type="EMBL" id="EFC40558.1"/>
    </source>
</evidence>
<dbReference type="AlphaFoldDB" id="D2VR79"/>
<protein>
    <submittedName>
        <fullName evidence="2">Uncharacterized protein</fullName>
    </submittedName>
</protein>
<organism evidence="3">
    <name type="scientific">Naegleria gruberi</name>
    <name type="common">Amoeba</name>
    <dbReference type="NCBI Taxonomy" id="5762"/>
    <lineage>
        <taxon>Eukaryota</taxon>
        <taxon>Discoba</taxon>
        <taxon>Heterolobosea</taxon>
        <taxon>Tetramitia</taxon>
        <taxon>Eutetramitia</taxon>
        <taxon>Vahlkampfiidae</taxon>
        <taxon>Naegleria</taxon>
    </lineage>
</organism>
<dbReference type="RefSeq" id="XP_002673302.1">
    <property type="nucleotide sequence ID" value="XM_002673256.1"/>
</dbReference>
<feature type="transmembrane region" description="Helical" evidence="1">
    <location>
        <begin position="429"/>
        <end position="454"/>
    </location>
</feature>
<keyword evidence="1" id="KW-1133">Transmembrane helix</keyword>
<dbReference type="Proteomes" id="UP000006671">
    <property type="component" value="Unassembled WGS sequence"/>
</dbReference>
<reference evidence="2 3" key="1">
    <citation type="journal article" date="2010" name="Cell">
        <title>The genome of Naegleria gruberi illuminates early eukaryotic versatility.</title>
        <authorList>
            <person name="Fritz-Laylin L.K."/>
            <person name="Prochnik S.E."/>
            <person name="Ginger M.L."/>
            <person name="Dacks J.B."/>
            <person name="Carpenter M.L."/>
            <person name="Field M.C."/>
            <person name="Kuo A."/>
            <person name="Paredez A."/>
            <person name="Chapman J."/>
            <person name="Pham J."/>
            <person name="Shu S."/>
            <person name="Neupane R."/>
            <person name="Cipriano M."/>
            <person name="Mancuso J."/>
            <person name="Tu H."/>
            <person name="Salamov A."/>
            <person name="Lindquist E."/>
            <person name="Shapiro H."/>
            <person name="Lucas S."/>
            <person name="Grigoriev I.V."/>
            <person name="Cande W.Z."/>
            <person name="Fulton C."/>
            <person name="Rokhsar D.S."/>
            <person name="Dawson S.C."/>
        </authorList>
    </citation>
    <scope>NUCLEOTIDE SEQUENCE [LARGE SCALE GENOMIC DNA]</scope>
    <source>
        <strain evidence="2 3">NEG-M</strain>
    </source>
</reference>
<name>D2VR79_NAEGR</name>
<feature type="transmembrane region" description="Helical" evidence="1">
    <location>
        <begin position="740"/>
        <end position="761"/>
    </location>
</feature>
<keyword evidence="1" id="KW-0812">Transmembrane</keyword>
<gene>
    <name evidence="2" type="ORF">NAEGRDRAFT_80948</name>
</gene>